<gene>
    <name evidence="2" type="ORF">Athens101428_130</name>
</gene>
<sequence>MYFVNKRQFLRGLSFVRFQLVFFEEVAFNESDQTRKMKTREKNDYEKKSNSNSNVEPDLFSPVGISTTGTCSGFYRYMEKTVCNQVEEKK</sequence>
<feature type="compositionally biased region" description="Basic and acidic residues" evidence="1">
    <location>
        <begin position="33"/>
        <end position="49"/>
    </location>
</feature>
<evidence type="ECO:0000313" key="3">
    <source>
        <dbReference type="Proteomes" id="UP000316495"/>
    </source>
</evidence>
<proteinExistence type="predicted"/>
<dbReference type="EMBL" id="VMGN01000005">
    <property type="protein sequence ID" value="TSC94848.1"/>
    <property type="molecule type" value="Genomic_DNA"/>
</dbReference>
<reference evidence="2 3" key="1">
    <citation type="submission" date="2017-07" db="EMBL/GenBank/DDBJ databases">
        <title>Mechanisms for carbon and nitrogen cycling indicate functional differentiation within the Candidate Phyla Radiation.</title>
        <authorList>
            <person name="Danczak R.E."/>
            <person name="Johnston M.D."/>
            <person name="Kenah C."/>
            <person name="Slattery M."/>
            <person name="Wrighton K.C."/>
            <person name="Wilkins M.J."/>
        </authorList>
    </citation>
    <scope>NUCLEOTIDE SEQUENCE [LARGE SCALE GENOMIC DNA]</scope>
    <source>
        <strain evidence="2">Athens1014_28</strain>
    </source>
</reference>
<feature type="region of interest" description="Disordered" evidence="1">
    <location>
        <begin position="33"/>
        <end position="57"/>
    </location>
</feature>
<dbReference type="AlphaFoldDB" id="A0A554LPP4"/>
<name>A0A554LPP4_9BACT</name>
<accession>A0A554LPP4</accession>
<organism evidence="2 3">
    <name type="scientific">Candidatus Berkelbacteria bacterium Athens1014_28</name>
    <dbReference type="NCBI Taxonomy" id="2017145"/>
    <lineage>
        <taxon>Bacteria</taxon>
        <taxon>Candidatus Berkelbacteria</taxon>
    </lineage>
</organism>
<evidence type="ECO:0000256" key="1">
    <source>
        <dbReference type="SAM" id="MobiDB-lite"/>
    </source>
</evidence>
<protein>
    <submittedName>
        <fullName evidence="2">Uncharacterized protein</fullName>
    </submittedName>
</protein>
<evidence type="ECO:0000313" key="2">
    <source>
        <dbReference type="EMBL" id="TSC94848.1"/>
    </source>
</evidence>
<dbReference type="Proteomes" id="UP000316495">
    <property type="component" value="Unassembled WGS sequence"/>
</dbReference>
<comment type="caution">
    <text evidence="2">The sequence shown here is derived from an EMBL/GenBank/DDBJ whole genome shotgun (WGS) entry which is preliminary data.</text>
</comment>